<dbReference type="GO" id="GO:0071011">
    <property type="term" value="C:precatalytic spliceosome"/>
    <property type="evidence" value="ECO:0007669"/>
    <property type="project" value="TreeGrafter"/>
</dbReference>
<dbReference type="InterPro" id="IPR034209">
    <property type="entry name" value="PUF60_RRM1"/>
</dbReference>
<keyword evidence="10" id="KW-1185">Reference proteome</keyword>
<dbReference type="PROSITE" id="PS50102">
    <property type="entry name" value="RRM"/>
    <property type="match status" value="3"/>
</dbReference>
<dbReference type="OrthoDB" id="20943at2759"/>
<proteinExistence type="inferred from homology"/>
<evidence type="ECO:0000313" key="9">
    <source>
        <dbReference type="EMBL" id="VDP10678.1"/>
    </source>
</evidence>
<dbReference type="InterPro" id="IPR000504">
    <property type="entry name" value="RRM_dom"/>
</dbReference>
<dbReference type="Pfam" id="PF00076">
    <property type="entry name" value="RRM_1"/>
    <property type="match status" value="3"/>
</dbReference>
<dbReference type="Gene3D" id="3.30.70.330">
    <property type="match status" value="3"/>
</dbReference>
<dbReference type="InterPro" id="IPR051974">
    <property type="entry name" value="PUF60_regulator"/>
</dbReference>
<feature type="domain" description="RRM" evidence="8">
    <location>
        <begin position="11"/>
        <end position="89"/>
    </location>
</feature>
<dbReference type="FunFam" id="3.30.70.330:FF:000382">
    <property type="entry name" value="G-patch domain-containing protein"/>
    <property type="match status" value="1"/>
</dbReference>
<dbReference type="InterPro" id="IPR034211">
    <property type="entry name" value="PUF60_RRM2"/>
</dbReference>
<dbReference type="GO" id="GO:0006376">
    <property type="term" value="P:mRNA splice site recognition"/>
    <property type="evidence" value="ECO:0007669"/>
    <property type="project" value="TreeGrafter"/>
</dbReference>
<dbReference type="InterPro" id="IPR012677">
    <property type="entry name" value="Nucleotide-bd_a/b_plait_sf"/>
</dbReference>
<evidence type="ECO:0000256" key="7">
    <source>
        <dbReference type="PROSITE-ProRule" id="PRU00176"/>
    </source>
</evidence>
<feature type="domain" description="RRM" evidence="8">
    <location>
        <begin position="125"/>
        <end position="203"/>
    </location>
</feature>
<reference evidence="9 10" key="2">
    <citation type="submission" date="2018-11" db="EMBL/GenBank/DDBJ databases">
        <authorList>
            <consortium name="Pathogen Informatics"/>
        </authorList>
    </citation>
    <scope>NUCLEOTIDE SEQUENCE [LARGE SCALE GENOMIC DNA]</scope>
</reference>
<sequence length="452" mass="50182">MASCETRVLFFRVYIGSISFELREDTIKNAFAPFGPIKSINMSWDPVTGHHKGFAFLEYEVPEAATLAQEQMNGVLIGGRNIKVFWGNNTLKLVNKMRFQVGRPSNMPQAQPIIEMIMEEAKQYNRIYVSSIHPDLVEQDIKSVFEAFGRIINVDLPKGPLQGKHKGYAYIDYDTPQAAVDAVASMNLFDLGGQYLRVGRAITPPQAQQYIVPSSNSTLPTAAAVAAAAVTAKIQAMEVSSPVGVFTVFGQAAGTSGPVFVVPPPGVAIPQIASPRLFPTAESSSASEGRGLCRFDVTQYFSAQRLLQNASNERQQRLIDLETGQTLASQEDFKIKGNEARNILMHKLMRRQESSVVVLLNMVGVEDVDEYLQEEVTEECSKYGHVQQVVIYQEKQGEDEDAPVIVKIFVKYSNSQEAEKAKETFNGRYFSGRQIKAELYDQMLFEHNDLSG</sequence>
<dbReference type="GO" id="GO:0000380">
    <property type="term" value="P:alternative mRNA splicing, via spliceosome"/>
    <property type="evidence" value="ECO:0007669"/>
    <property type="project" value="TreeGrafter"/>
</dbReference>
<evidence type="ECO:0000259" key="8">
    <source>
        <dbReference type="PROSITE" id="PS50102"/>
    </source>
</evidence>
<dbReference type="AlphaFoldDB" id="A0A183ISY0"/>
<gene>
    <name evidence="9" type="ORF">SBAD_LOCUS6727</name>
</gene>
<evidence type="ECO:0000256" key="4">
    <source>
        <dbReference type="ARBA" id="ARBA00022884"/>
    </source>
</evidence>
<dbReference type="GO" id="GO:0003723">
    <property type="term" value="F:RNA binding"/>
    <property type="evidence" value="ECO:0007669"/>
    <property type="project" value="UniProtKB-UniRule"/>
</dbReference>
<feature type="domain" description="RRM" evidence="8">
    <location>
        <begin position="355"/>
        <end position="442"/>
    </location>
</feature>
<dbReference type="CDD" id="cd12371">
    <property type="entry name" value="RRM2_PUF60"/>
    <property type="match status" value="1"/>
</dbReference>
<keyword evidence="5" id="KW-0508">mRNA splicing</keyword>
<evidence type="ECO:0000313" key="10">
    <source>
        <dbReference type="Proteomes" id="UP000270296"/>
    </source>
</evidence>
<dbReference type="Proteomes" id="UP000270296">
    <property type="component" value="Unassembled WGS sequence"/>
</dbReference>
<dbReference type="PANTHER" id="PTHR47330:SF1">
    <property type="entry name" value="POLY(U)-BINDING-SPLICING FACTOR PUF60"/>
    <property type="match status" value="1"/>
</dbReference>
<dbReference type="CDD" id="cd12370">
    <property type="entry name" value="RRM1_PUF60"/>
    <property type="match status" value="1"/>
</dbReference>
<evidence type="ECO:0000256" key="5">
    <source>
        <dbReference type="ARBA" id="ARBA00023187"/>
    </source>
</evidence>
<keyword evidence="4 7" id="KW-0694">RNA-binding</keyword>
<accession>A0A183ISY0</accession>
<comment type="subcellular location">
    <subcellularLocation>
        <location evidence="1">Nucleus</location>
    </subcellularLocation>
</comment>
<dbReference type="SMART" id="SM00360">
    <property type="entry name" value="RRM"/>
    <property type="match status" value="3"/>
</dbReference>
<dbReference type="WBParaSite" id="SBAD_0000698801-mRNA-1">
    <property type="protein sequence ID" value="SBAD_0000698801-mRNA-1"/>
    <property type="gene ID" value="SBAD_0000698801"/>
</dbReference>
<evidence type="ECO:0000256" key="6">
    <source>
        <dbReference type="ARBA" id="ARBA00023242"/>
    </source>
</evidence>
<keyword evidence="6" id="KW-0539">Nucleus</keyword>
<dbReference type="EMBL" id="UZAM01009996">
    <property type="protein sequence ID" value="VDP10678.1"/>
    <property type="molecule type" value="Genomic_DNA"/>
</dbReference>
<evidence type="ECO:0000256" key="2">
    <source>
        <dbReference type="ARBA" id="ARBA00005987"/>
    </source>
</evidence>
<comment type="similarity">
    <text evidence="2">Belongs to the RRM half pint family.</text>
</comment>
<dbReference type="InterPro" id="IPR003954">
    <property type="entry name" value="RRM_euk-type"/>
</dbReference>
<dbReference type="SMART" id="SM00361">
    <property type="entry name" value="RRM_1"/>
    <property type="match status" value="2"/>
</dbReference>
<reference evidence="11" key="1">
    <citation type="submission" date="2016-06" db="UniProtKB">
        <authorList>
            <consortium name="WormBaseParasite"/>
        </authorList>
    </citation>
    <scope>IDENTIFICATION</scope>
</reference>
<evidence type="ECO:0000313" key="11">
    <source>
        <dbReference type="WBParaSite" id="SBAD_0000698801-mRNA-1"/>
    </source>
</evidence>
<name>A0A183ISY0_9BILA</name>
<organism evidence="11">
    <name type="scientific">Soboliphyme baturini</name>
    <dbReference type="NCBI Taxonomy" id="241478"/>
    <lineage>
        <taxon>Eukaryota</taxon>
        <taxon>Metazoa</taxon>
        <taxon>Ecdysozoa</taxon>
        <taxon>Nematoda</taxon>
        <taxon>Enoplea</taxon>
        <taxon>Dorylaimia</taxon>
        <taxon>Dioctophymatida</taxon>
        <taxon>Dioctophymatoidea</taxon>
        <taxon>Soboliphymatidae</taxon>
        <taxon>Soboliphyme</taxon>
    </lineage>
</organism>
<dbReference type="PANTHER" id="PTHR47330">
    <property type="entry name" value="POLY(U)-BINDING-SPLICING FACTOR PUF60-B-RELATED"/>
    <property type="match status" value="1"/>
</dbReference>
<evidence type="ECO:0000256" key="1">
    <source>
        <dbReference type="ARBA" id="ARBA00004123"/>
    </source>
</evidence>
<dbReference type="InterPro" id="IPR035979">
    <property type="entry name" value="RBD_domain_sf"/>
</dbReference>
<protein>
    <submittedName>
        <fullName evidence="11">Poly(U)-binding-splicing factor PUF60</fullName>
    </submittedName>
</protein>
<evidence type="ECO:0000256" key="3">
    <source>
        <dbReference type="ARBA" id="ARBA00022664"/>
    </source>
</evidence>
<keyword evidence="3" id="KW-0507">mRNA processing</keyword>
<dbReference type="SUPFAM" id="SSF54928">
    <property type="entry name" value="RNA-binding domain, RBD"/>
    <property type="match status" value="2"/>
</dbReference>
<dbReference type="GO" id="GO:0071013">
    <property type="term" value="C:catalytic step 2 spliceosome"/>
    <property type="evidence" value="ECO:0007669"/>
    <property type="project" value="TreeGrafter"/>
</dbReference>
<dbReference type="GO" id="GO:0000381">
    <property type="term" value="P:regulation of alternative mRNA splicing, via spliceosome"/>
    <property type="evidence" value="ECO:0007669"/>
    <property type="project" value="TreeGrafter"/>
</dbReference>